<gene>
    <name evidence="1" type="ORF">LR394_15995</name>
</gene>
<dbReference type="AlphaFoldDB" id="A0A9X1NFL1"/>
<organism evidence="1 2">
    <name type="scientific">Kineosporia babensis</name>
    <dbReference type="NCBI Taxonomy" id="499548"/>
    <lineage>
        <taxon>Bacteria</taxon>
        <taxon>Bacillati</taxon>
        <taxon>Actinomycetota</taxon>
        <taxon>Actinomycetes</taxon>
        <taxon>Kineosporiales</taxon>
        <taxon>Kineosporiaceae</taxon>
        <taxon>Kineosporia</taxon>
    </lineage>
</organism>
<comment type="caution">
    <text evidence="1">The sequence shown here is derived from an EMBL/GenBank/DDBJ whole genome shotgun (WGS) entry which is preliminary data.</text>
</comment>
<accession>A0A9X1NFL1</accession>
<dbReference type="Proteomes" id="UP001138997">
    <property type="component" value="Unassembled WGS sequence"/>
</dbReference>
<evidence type="ECO:0000313" key="2">
    <source>
        <dbReference type="Proteomes" id="UP001138997"/>
    </source>
</evidence>
<dbReference type="RefSeq" id="WP_231442581.1">
    <property type="nucleotide sequence ID" value="NZ_JAJOMB010000007.1"/>
</dbReference>
<protein>
    <submittedName>
        <fullName evidence="1">Uncharacterized protein</fullName>
    </submittedName>
</protein>
<name>A0A9X1NFL1_9ACTN</name>
<reference evidence="1" key="1">
    <citation type="submission" date="2021-11" db="EMBL/GenBank/DDBJ databases">
        <title>Streptomyces corallinus and Kineosporia corallina sp. nov., two new coral-derived marine actinobacteria.</title>
        <authorList>
            <person name="Buangrab K."/>
            <person name="Sutthacheep M."/>
            <person name="Yeemin T."/>
            <person name="Harunari E."/>
            <person name="Igarashi Y."/>
            <person name="Sripreechasak P."/>
            <person name="Kanchanasin P."/>
            <person name="Tanasupawat S."/>
            <person name="Phongsopitanun W."/>
        </authorList>
    </citation>
    <scope>NUCLEOTIDE SEQUENCE</scope>
    <source>
        <strain evidence="1">JCM 31032</strain>
    </source>
</reference>
<keyword evidence="2" id="KW-1185">Reference proteome</keyword>
<dbReference type="EMBL" id="JAJOMB010000007">
    <property type="protein sequence ID" value="MCD5312411.1"/>
    <property type="molecule type" value="Genomic_DNA"/>
</dbReference>
<evidence type="ECO:0000313" key="1">
    <source>
        <dbReference type="EMBL" id="MCD5312411.1"/>
    </source>
</evidence>
<proteinExistence type="predicted"/>
<sequence length="84" mass="9592">MDHERPIARIALANEALLIRVAQRIAFILLADPIEQLPYPPRITLGDYEIDDVRVREITGRLVEAADFVETLGFSRRPRLVLRG</sequence>